<comment type="caution">
    <text evidence="6">The sequence shown here is derived from an EMBL/GenBank/DDBJ whole genome shotgun (WGS) entry which is preliminary data.</text>
</comment>
<dbReference type="FunFam" id="3.30.300.30:FF:000008">
    <property type="entry name" value="2,3-dihydroxybenzoate-AMP ligase"/>
    <property type="match status" value="1"/>
</dbReference>
<evidence type="ECO:0000256" key="3">
    <source>
        <dbReference type="SAM" id="SignalP"/>
    </source>
</evidence>
<dbReference type="InterPro" id="IPR005301">
    <property type="entry name" value="MOB_kinase_act_fam"/>
</dbReference>
<dbReference type="PROSITE" id="PS00455">
    <property type="entry name" value="AMP_BINDING"/>
    <property type="match status" value="1"/>
</dbReference>
<reference evidence="6 7" key="1">
    <citation type="submission" date="2018-08" db="EMBL/GenBank/DDBJ databases">
        <title>Aphanomyces genome sequencing and annotation.</title>
        <authorList>
            <person name="Minardi D."/>
            <person name="Oidtmann B."/>
            <person name="Van Der Giezen M."/>
            <person name="Studholme D.J."/>
        </authorList>
    </citation>
    <scope>NUCLEOTIDE SEQUENCE [LARGE SCALE GENOMIC DNA]</scope>
    <source>
        <strain evidence="6 7">197901</strain>
    </source>
</reference>
<organism evidence="6 7">
    <name type="scientific">Aphanomyces astaci</name>
    <name type="common">Crayfish plague agent</name>
    <dbReference type="NCBI Taxonomy" id="112090"/>
    <lineage>
        <taxon>Eukaryota</taxon>
        <taxon>Sar</taxon>
        <taxon>Stramenopiles</taxon>
        <taxon>Oomycota</taxon>
        <taxon>Saprolegniomycetes</taxon>
        <taxon>Saprolegniales</taxon>
        <taxon>Verrucalvaceae</taxon>
        <taxon>Aphanomyces</taxon>
    </lineage>
</organism>
<feature type="domain" description="AMP-dependent synthetase/ligase" evidence="4">
    <location>
        <begin position="96"/>
        <end position="488"/>
    </location>
</feature>
<evidence type="ECO:0008006" key="8">
    <source>
        <dbReference type="Google" id="ProtNLM"/>
    </source>
</evidence>
<dbReference type="AlphaFoldDB" id="A0A397F7A7"/>
<dbReference type="Pfam" id="PF13193">
    <property type="entry name" value="AMP-binding_C"/>
    <property type="match status" value="1"/>
</dbReference>
<dbReference type="Pfam" id="PF00501">
    <property type="entry name" value="AMP-binding"/>
    <property type="match status" value="1"/>
</dbReference>
<dbReference type="Gene3D" id="3.30.300.30">
    <property type="match status" value="1"/>
</dbReference>
<protein>
    <recommendedName>
        <fullName evidence="8">AMP-dependent synthetase/ligase domain-containing protein</fullName>
    </recommendedName>
</protein>
<dbReference type="PANTHER" id="PTHR43201">
    <property type="entry name" value="ACYL-COA SYNTHETASE"/>
    <property type="match status" value="1"/>
</dbReference>
<dbReference type="SUPFAM" id="SSF101152">
    <property type="entry name" value="Mob1/phocein"/>
    <property type="match status" value="1"/>
</dbReference>
<name>A0A397F7A7_APHAT</name>
<evidence type="ECO:0000259" key="5">
    <source>
        <dbReference type="Pfam" id="PF13193"/>
    </source>
</evidence>
<feature type="chain" id="PRO_5017197200" description="AMP-dependent synthetase/ligase domain-containing protein" evidence="3">
    <location>
        <begin position="17"/>
        <end position="792"/>
    </location>
</feature>
<evidence type="ECO:0000256" key="2">
    <source>
        <dbReference type="ARBA" id="ARBA00022598"/>
    </source>
</evidence>
<dbReference type="InterPro" id="IPR042099">
    <property type="entry name" value="ANL_N_sf"/>
</dbReference>
<keyword evidence="2" id="KW-0436">Ligase</keyword>
<dbReference type="PANTHER" id="PTHR43201:SF5">
    <property type="entry name" value="MEDIUM-CHAIN ACYL-COA LIGASE ACSF2, MITOCHONDRIAL"/>
    <property type="match status" value="1"/>
</dbReference>
<dbReference type="InterPro" id="IPR025110">
    <property type="entry name" value="AMP-bd_C"/>
</dbReference>
<dbReference type="VEuPathDB" id="FungiDB:H257_02671"/>
<dbReference type="InterPro" id="IPR045851">
    <property type="entry name" value="AMP-bd_C_sf"/>
</dbReference>
<dbReference type="VEuPathDB" id="FungiDB:H257_02670"/>
<keyword evidence="3" id="KW-0732">Signal</keyword>
<proteinExistence type="inferred from homology"/>
<dbReference type="Pfam" id="PF03637">
    <property type="entry name" value="Mob1_phocein"/>
    <property type="match status" value="1"/>
</dbReference>
<evidence type="ECO:0000313" key="7">
    <source>
        <dbReference type="Proteomes" id="UP000266196"/>
    </source>
</evidence>
<gene>
    <name evidence="6" type="ORF">DYB31_003592</name>
</gene>
<dbReference type="Gene3D" id="3.40.50.12780">
    <property type="entry name" value="N-terminal domain of ligase-like"/>
    <property type="match status" value="1"/>
</dbReference>
<feature type="signal peptide" evidence="3">
    <location>
        <begin position="1"/>
        <end position="16"/>
    </location>
</feature>
<dbReference type="InterPro" id="IPR000873">
    <property type="entry name" value="AMP-dep_synth/lig_dom"/>
</dbReference>
<sequence>MAGSLVIHVLLRATELGPLHVDCPPLQQDVAAGHAVLMNMNHTPLLPSIKQSRYLNAPLPGTPSTRQWACMLRSFVTFSGPQHPALLDCTIGDMLDSVAAKHPDQLALVAVEEGVRMTYAQVHDKVNRYAQALHWLGLRRGDRFGIWLPNKADYYLLQWATAKLGVIMVNVNPAYRAHEFEFAMNLVQCKAVLVTPQVQSTHYFDMLHTLVPTLKASYHHPNHDILAPLNLPELPHLRHIIHDRHGHTEPGMVGLDALVASTPADHSFLDCSTSVTPDQVVNIQFTSGTTGSPKGAALTHHNLVNNGYLVGHRCGYSPADRVCVPVPLYHCFGVVLGNLACLAHAATVVYPSKSFHATKALRAVEAEQCTALYGVPTMFIRMLNDSTFDVRKMASLRTGIMAGAQCPVDVMAKVMAFAPEMTIAYGMTETSPISFQTARDDALVDRVETIGTLMPFTQAKVVDMENPDVEVDVGKPGELLTKGYCVMKDQTRKAIVDGWMHTGDIVVMDDRGFCRVVGRSKDVIIRGGENIYPAEIEEVLFAHDAVANVSVVGVPDWEYGEVICAWVSLRDDAAVDKMDDVLREHVRANLAHFKIPAYFVFRHDFPTTITGKIQKFKRDMRAAVKLPDNEDVNEWLAVNTVDFFNEISIVYGTVLEFCNKESCPIMCAGPKFEYLWKDSKEYKTPAKLPAPDYIDMLMSWVEEQLNDQTLFPCNEETPYPRGFIAAVKNIFRRLFRVYAHVYYSHFDKIVNLGAEAHLNSCFKHFIYFVTEFDLVDVREQEPLKDLIANLAG</sequence>
<evidence type="ECO:0000259" key="4">
    <source>
        <dbReference type="Pfam" id="PF00501"/>
    </source>
</evidence>
<accession>A0A397F7A7</accession>
<dbReference type="GO" id="GO:0031956">
    <property type="term" value="F:medium-chain fatty acid-CoA ligase activity"/>
    <property type="evidence" value="ECO:0007669"/>
    <property type="project" value="TreeGrafter"/>
</dbReference>
<dbReference type="Proteomes" id="UP000266196">
    <property type="component" value="Unassembled WGS sequence"/>
</dbReference>
<dbReference type="SUPFAM" id="SSF56801">
    <property type="entry name" value="Acetyl-CoA synthetase-like"/>
    <property type="match status" value="1"/>
</dbReference>
<dbReference type="GO" id="GO:0006631">
    <property type="term" value="P:fatty acid metabolic process"/>
    <property type="evidence" value="ECO:0007669"/>
    <property type="project" value="TreeGrafter"/>
</dbReference>
<feature type="domain" description="AMP-binding enzyme C-terminal" evidence="5">
    <location>
        <begin position="535"/>
        <end position="612"/>
    </location>
</feature>
<dbReference type="InterPro" id="IPR020845">
    <property type="entry name" value="AMP-binding_CS"/>
</dbReference>
<dbReference type="SMART" id="SM01388">
    <property type="entry name" value="Mob1_phocein"/>
    <property type="match status" value="1"/>
</dbReference>
<dbReference type="InterPro" id="IPR036703">
    <property type="entry name" value="MOB_kinase_act_sf"/>
</dbReference>
<dbReference type="EMBL" id="QUTE01009570">
    <property type="protein sequence ID" value="RHZ18166.1"/>
    <property type="molecule type" value="Genomic_DNA"/>
</dbReference>
<dbReference type="Gene3D" id="1.20.140.30">
    <property type="entry name" value="MOB kinase activator"/>
    <property type="match status" value="1"/>
</dbReference>
<evidence type="ECO:0000256" key="1">
    <source>
        <dbReference type="ARBA" id="ARBA00006432"/>
    </source>
</evidence>
<evidence type="ECO:0000313" key="6">
    <source>
        <dbReference type="EMBL" id="RHZ18166.1"/>
    </source>
</evidence>
<comment type="similarity">
    <text evidence="1">Belongs to the ATP-dependent AMP-binding enzyme family.</text>
</comment>